<dbReference type="EMBL" id="FNZF01000003">
    <property type="protein sequence ID" value="SEJ44227.1"/>
    <property type="molecule type" value="Genomic_DNA"/>
</dbReference>
<dbReference type="STRING" id="426757.SAMN04488127_1793"/>
<keyword evidence="1" id="KW-0812">Transmembrane</keyword>
<evidence type="ECO:0000313" key="3">
    <source>
        <dbReference type="Proteomes" id="UP000199200"/>
    </source>
</evidence>
<organism evidence="2 3">
    <name type="scientific">Bhargavaea ginsengi</name>
    <dbReference type="NCBI Taxonomy" id="426757"/>
    <lineage>
        <taxon>Bacteria</taxon>
        <taxon>Bacillati</taxon>
        <taxon>Bacillota</taxon>
        <taxon>Bacilli</taxon>
        <taxon>Bacillales</taxon>
        <taxon>Caryophanaceae</taxon>
        <taxon>Bhargavaea</taxon>
    </lineage>
</organism>
<protein>
    <submittedName>
        <fullName evidence="2">Uncharacterized protein</fullName>
    </submittedName>
</protein>
<name>A0A1H6YYR4_9BACL</name>
<keyword evidence="3" id="KW-1185">Reference proteome</keyword>
<dbReference type="Proteomes" id="UP000199200">
    <property type="component" value="Unassembled WGS sequence"/>
</dbReference>
<proteinExistence type="predicted"/>
<evidence type="ECO:0000256" key="1">
    <source>
        <dbReference type="SAM" id="Phobius"/>
    </source>
</evidence>
<dbReference type="AlphaFoldDB" id="A0A1H6YYR4"/>
<evidence type="ECO:0000313" key="2">
    <source>
        <dbReference type="EMBL" id="SEJ44227.1"/>
    </source>
</evidence>
<reference evidence="3" key="1">
    <citation type="submission" date="2016-10" db="EMBL/GenBank/DDBJ databases">
        <authorList>
            <person name="Varghese N."/>
            <person name="Submissions S."/>
        </authorList>
    </citation>
    <scope>NUCLEOTIDE SEQUENCE [LARGE SCALE GENOMIC DNA]</scope>
    <source>
        <strain evidence="3">CGMCC 1.6763</strain>
    </source>
</reference>
<feature type="transmembrane region" description="Helical" evidence="1">
    <location>
        <begin position="54"/>
        <end position="71"/>
    </location>
</feature>
<keyword evidence="1" id="KW-0472">Membrane</keyword>
<keyword evidence="1" id="KW-1133">Transmembrane helix</keyword>
<feature type="transmembrane region" description="Helical" evidence="1">
    <location>
        <begin position="12"/>
        <end position="42"/>
    </location>
</feature>
<sequence length="72" mass="8073">MILLYLNIAVALIALLLKVTLGLFSISAVFFVLPIIFSLYGLQLIKNHKRKESYFIMGVTTLLTIMALSSLR</sequence>
<dbReference type="RefSeq" id="WP_092052499.1">
    <property type="nucleotide sequence ID" value="NZ_FNZF01000003.1"/>
</dbReference>
<gene>
    <name evidence="2" type="ORF">SAMN04488127_1793</name>
</gene>
<accession>A0A1H6YYR4</accession>